<sequence length="243" mass="26373">MRRRPKEEIDDPRREMLVKALAGGLFVAGGSAGILQPVHAMGKIPKILEPGKSIYDMRGNVTVSGKKADESTVITSSDIVVTGRRSHVVFAVGKDAFVLRSNSRLELSGSGMLVNTLRLVTGKLLSVFGKTKHRINTPNATIGIRGTGVYTEAEPDQTYICTCYGVVDLSADNDKGSTETITSQHHDAPRYILSNESSGKNIREAPFINHTDLELQVIEELVGREPPFTMAGGGYSAPRRTDY</sequence>
<protein>
    <submittedName>
        <fullName evidence="1">Uncharacterized protein</fullName>
    </submittedName>
</protein>
<dbReference type="PANTHER" id="PTHR38731:SF1">
    <property type="entry name" value="FECR PROTEIN DOMAIN-CONTAINING PROTEIN"/>
    <property type="match status" value="1"/>
</dbReference>
<name>A0A3B0X002_9ZZZZ</name>
<evidence type="ECO:0000313" key="1">
    <source>
        <dbReference type="EMBL" id="VAW54839.1"/>
    </source>
</evidence>
<proteinExistence type="predicted"/>
<accession>A0A3B0X002</accession>
<dbReference type="EMBL" id="UOFE01000044">
    <property type="protein sequence ID" value="VAW54839.1"/>
    <property type="molecule type" value="Genomic_DNA"/>
</dbReference>
<gene>
    <name evidence="1" type="ORF">MNBD_GAMMA05-1810</name>
</gene>
<reference evidence="1" key="1">
    <citation type="submission" date="2018-06" db="EMBL/GenBank/DDBJ databases">
        <authorList>
            <person name="Zhirakovskaya E."/>
        </authorList>
    </citation>
    <scope>NUCLEOTIDE SEQUENCE</scope>
</reference>
<organism evidence="1">
    <name type="scientific">hydrothermal vent metagenome</name>
    <dbReference type="NCBI Taxonomy" id="652676"/>
    <lineage>
        <taxon>unclassified sequences</taxon>
        <taxon>metagenomes</taxon>
        <taxon>ecological metagenomes</taxon>
    </lineage>
</organism>
<dbReference type="AlphaFoldDB" id="A0A3B0X002"/>
<dbReference type="PANTHER" id="PTHR38731">
    <property type="entry name" value="LIPL45-RELATED LIPOPROTEIN-RELATED"/>
    <property type="match status" value="1"/>
</dbReference>